<evidence type="ECO:0000313" key="5">
    <source>
        <dbReference type="Proteomes" id="UP000469215"/>
    </source>
</evidence>
<comment type="similarity">
    <text evidence="3">Belongs to the Maf family.</text>
</comment>
<comment type="subcellular location">
    <subcellularLocation>
        <location evidence="3">Cytoplasm</location>
    </subcellularLocation>
</comment>
<comment type="catalytic activity">
    <reaction evidence="3">
        <text>a 2'-deoxyribonucleoside 5'-triphosphate + H2O = a 2'-deoxyribonucleoside 5'-phosphate + diphosphate + H(+)</text>
        <dbReference type="Rhea" id="RHEA:44644"/>
        <dbReference type="ChEBI" id="CHEBI:15377"/>
        <dbReference type="ChEBI" id="CHEBI:15378"/>
        <dbReference type="ChEBI" id="CHEBI:33019"/>
        <dbReference type="ChEBI" id="CHEBI:61560"/>
        <dbReference type="ChEBI" id="CHEBI:65317"/>
        <dbReference type="EC" id="3.6.1.9"/>
    </reaction>
</comment>
<dbReference type="AlphaFoldDB" id="A0A6N9H6Y3"/>
<keyword evidence="3" id="KW-0963">Cytoplasm</keyword>
<evidence type="ECO:0000256" key="3">
    <source>
        <dbReference type="HAMAP-Rule" id="MF_00528"/>
    </source>
</evidence>
<dbReference type="EC" id="3.6.1.9" evidence="3"/>
<dbReference type="Pfam" id="PF02545">
    <property type="entry name" value="Maf"/>
    <property type="match status" value="1"/>
</dbReference>
<dbReference type="RefSeq" id="WP_160953071.1">
    <property type="nucleotide sequence ID" value="NZ_WWEQ01000021.1"/>
</dbReference>
<dbReference type="GO" id="GO:0005737">
    <property type="term" value="C:cytoplasm"/>
    <property type="evidence" value="ECO:0007669"/>
    <property type="project" value="UniProtKB-SubCell"/>
</dbReference>
<dbReference type="PANTHER" id="PTHR43213">
    <property type="entry name" value="BIFUNCTIONAL DTTP/UTP PYROPHOSPHATASE/METHYLTRANSFERASE PROTEIN-RELATED"/>
    <property type="match status" value="1"/>
</dbReference>
<dbReference type="GO" id="GO:0047429">
    <property type="term" value="F:nucleoside triphosphate diphosphatase activity"/>
    <property type="evidence" value="ECO:0007669"/>
    <property type="project" value="UniProtKB-EC"/>
</dbReference>
<dbReference type="Proteomes" id="UP000469215">
    <property type="component" value="Unassembled WGS sequence"/>
</dbReference>
<dbReference type="PANTHER" id="PTHR43213:SF5">
    <property type="entry name" value="BIFUNCTIONAL DTTP_UTP PYROPHOSPHATASE_METHYLTRANSFERASE PROTEIN-RELATED"/>
    <property type="match status" value="1"/>
</dbReference>
<sequence>MTDVLLASTSPSRLSLLTAAGLAPLVSAPGVDEDAVVEHERPETVAAQALLLAHAKGEAVVARLLAGAEEAPGDRDDLLLLASDSLLELDGQAVGKPHTPEAACRVWQRMGGRSAVLHTGHFAARLRRTAPDGWREEGRRAELASTTIRTAAPSRRELEDYIATGEPLEVAGALTIDGLGAAFVEGIDGDHTNVIGLSIPLVRRLAADLGIAWTGLWRGDTPEAH</sequence>
<dbReference type="SUPFAM" id="SSF52972">
    <property type="entry name" value="ITPase-like"/>
    <property type="match status" value="1"/>
</dbReference>
<dbReference type="GO" id="GO:0009117">
    <property type="term" value="P:nucleotide metabolic process"/>
    <property type="evidence" value="ECO:0007669"/>
    <property type="project" value="UniProtKB-KW"/>
</dbReference>
<dbReference type="InterPro" id="IPR029001">
    <property type="entry name" value="ITPase-like_fam"/>
</dbReference>
<evidence type="ECO:0000313" key="4">
    <source>
        <dbReference type="EMBL" id="MYM19641.1"/>
    </source>
</evidence>
<evidence type="ECO:0000256" key="1">
    <source>
        <dbReference type="ARBA" id="ARBA00001968"/>
    </source>
</evidence>
<protein>
    <recommendedName>
        <fullName evidence="3">Nucleoside triphosphate pyrophosphatase</fullName>
        <ecNumber evidence="3">3.6.1.9</ecNumber>
    </recommendedName>
    <alternativeName>
        <fullName evidence="3">Nucleotide pyrophosphatase</fullName>
        <shortName evidence="3">Nucleotide PPase</shortName>
    </alternativeName>
</protein>
<accession>A0A6N9H6Y3</accession>
<keyword evidence="2 3" id="KW-0378">Hydrolase</keyword>
<gene>
    <name evidence="4" type="ORF">GSY69_06570</name>
</gene>
<comment type="catalytic activity">
    <reaction evidence="3">
        <text>a ribonucleoside 5'-triphosphate + H2O = a ribonucleoside 5'-phosphate + diphosphate + H(+)</text>
        <dbReference type="Rhea" id="RHEA:23996"/>
        <dbReference type="ChEBI" id="CHEBI:15377"/>
        <dbReference type="ChEBI" id="CHEBI:15378"/>
        <dbReference type="ChEBI" id="CHEBI:33019"/>
        <dbReference type="ChEBI" id="CHEBI:58043"/>
        <dbReference type="ChEBI" id="CHEBI:61557"/>
        <dbReference type="EC" id="3.6.1.9"/>
    </reaction>
</comment>
<keyword evidence="5" id="KW-1185">Reference proteome</keyword>
<reference evidence="4 5" key="1">
    <citation type="submission" date="2020-01" db="EMBL/GenBank/DDBJ databases">
        <authorList>
            <person name="Deng T."/>
        </authorList>
    </citation>
    <scope>NUCLEOTIDE SEQUENCE [LARGE SCALE GENOMIC DNA]</scope>
    <source>
        <strain evidence="4 5">5221</strain>
    </source>
</reference>
<comment type="function">
    <text evidence="3">Nucleoside triphosphate pyrophosphatase. May have a dual role in cell division arrest and in preventing the incorporation of modified nucleotides into cellular nucleic acids.</text>
</comment>
<dbReference type="HAMAP" id="MF_00528">
    <property type="entry name" value="Maf"/>
    <property type="match status" value="1"/>
</dbReference>
<comment type="cofactor">
    <cofactor evidence="1 3">
        <name>a divalent metal cation</name>
        <dbReference type="ChEBI" id="CHEBI:60240"/>
    </cofactor>
</comment>
<evidence type="ECO:0000256" key="2">
    <source>
        <dbReference type="ARBA" id="ARBA00022801"/>
    </source>
</evidence>
<name>A0A6N9H6Y3_9MICO</name>
<comment type="caution">
    <text evidence="4">The sequence shown here is derived from an EMBL/GenBank/DDBJ whole genome shotgun (WGS) entry which is preliminary data.</text>
</comment>
<feature type="active site" description="Proton acceptor" evidence="3">
    <location>
        <position position="84"/>
    </location>
</feature>
<organism evidence="4 5">
    <name type="scientific">Brevibacterium rongguiense</name>
    <dbReference type="NCBI Taxonomy" id="2695267"/>
    <lineage>
        <taxon>Bacteria</taxon>
        <taxon>Bacillati</taxon>
        <taxon>Actinomycetota</taxon>
        <taxon>Actinomycetes</taxon>
        <taxon>Micrococcales</taxon>
        <taxon>Brevibacteriaceae</taxon>
        <taxon>Brevibacterium</taxon>
    </lineage>
</organism>
<dbReference type="PIRSF" id="PIRSF006305">
    <property type="entry name" value="Maf"/>
    <property type="match status" value="1"/>
</dbReference>
<dbReference type="EMBL" id="WWEQ01000021">
    <property type="protein sequence ID" value="MYM19641.1"/>
    <property type="molecule type" value="Genomic_DNA"/>
</dbReference>
<dbReference type="InterPro" id="IPR003697">
    <property type="entry name" value="Maf-like"/>
</dbReference>
<comment type="caution">
    <text evidence="3">Lacks conserved residue(s) required for the propagation of feature annotation.</text>
</comment>
<dbReference type="Gene3D" id="3.90.950.10">
    <property type="match status" value="1"/>
</dbReference>
<proteinExistence type="inferred from homology"/>
<keyword evidence="3" id="KW-0546">Nucleotide metabolism</keyword>